<evidence type="ECO:0000313" key="8">
    <source>
        <dbReference type="Proteomes" id="UP000095621"/>
    </source>
</evidence>
<reference evidence="7 8" key="1">
    <citation type="submission" date="2015-09" db="EMBL/GenBank/DDBJ databases">
        <authorList>
            <consortium name="Pathogen Informatics"/>
        </authorList>
    </citation>
    <scope>NUCLEOTIDE SEQUENCE [LARGE SCALE GENOMIC DNA]</scope>
    <source>
        <strain evidence="7 8">2789STDY5834875</strain>
    </source>
</reference>
<keyword evidence="1" id="KW-0597">Phosphoprotein</keyword>
<feature type="domain" description="SpoOB alpha-helical" evidence="6">
    <location>
        <begin position="179"/>
        <end position="233"/>
    </location>
</feature>
<dbReference type="RefSeq" id="WP_055215092.1">
    <property type="nucleotide sequence ID" value="NZ_CZBU01000002.1"/>
</dbReference>
<evidence type="ECO:0000259" key="6">
    <source>
        <dbReference type="Pfam" id="PF14689"/>
    </source>
</evidence>
<keyword evidence="4" id="KW-0812">Transmembrane</keyword>
<keyword evidence="4" id="KW-0472">Membrane</keyword>
<dbReference type="PANTHER" id="PTHR40448">
    <property type="entry name" value="TWO-COMPONENT SENSOR HISTIDINE KINASE"/>
    <property type="match status" value="1"/>
</dbReference>
<gene>
    <name evidence="7" type="primary">citA_2</name>
    <name evidence="7" type="ORF">ERS852490_01033</name>
</gene>
<dbReference type="OrthoDB" id="3173688at2"/>
<keyword evidence="4" id="KW-1133">Transmembrane helix</keyword>
<keyword evidence="2 7" id="KW-0808">Transferase</keyword>
<dbReference type="SUPFAM" id="SSF55890">
    <property type="entry name" value="Sporulation response regulatory protein Spo0B"/>
    <property type="match status" value="1"/>
</dbReference>
<dbReference type="SUPFAM" id="SSF55874">
    <property type="entry name" value="ATPase domain of HSP90 chaperone/DNA topoisomerase II/histidine kinase"/>
    <property type="match status" value="1"/>
</dbReference>
<feature type="transmembrane region" description="Helical" evidence="4">
    <location>
        <begin position="134"/>
        <end position="154"/>
    </location>
</feature>
<dbReference type="Pfam" id="PF14689">
    <property type="entry name" value="SPOB_a"/>
    <property type="match status" value="1"/>
</dbReference>
<dbReference type="Gene3D" id="3.30.565.10">
    <property type="entry name" value="Histidine kinase-like ATPase, C-terminal domain"/>
    <property type="match status" value="1"/>
</dbReference>
<dbReference type="InterPro" id="IPR032834">
    <property type="entry name" value="NatK-like_C"/>
</dbReference>
<dbReference type="EMBL" id="CZBU01000002">
    <property type="protein sequence ID" value="CUQ76396.1"/>
    <property type="molecule type" value="Genomic_DNA"/>
</dbReference>
<dbReference type="InterPro" id="IPR039506">
    <property type="entry name" value="SPOB_a"/>
</dbReference>
<feature type="transmembrane region" description="Helical" evidence="4">
    <location>
        <begin position="12"/>
        <end position="31"/>
    </location>
</feature>
<feature type="transmembrane region" description="Helical" evidence="4">
    <location>
        <begin position="38"/>
        <end position="60"/>
    </location>
</feature>
<dbReference type="Proteomes" id="UP000095621">
    <property type="component" value="Unassembled WGS sequence"/>
</dbReference>
<evidence type="ECO:0000313" key="7">
    <source>
        <dbReference type="EMBL" id="CUQ76396.1"/>
    </source>
</evidence>
<sequence>MNDILLNIVNIRMAIMICIGVILVREIYLVLNGYIAKAAYVVSALVVIAIAAITYGVIYIVNVNLIIYKTGMYEFTVIVIYMTLIALVNTFKTIRHGSFTKIDIINIAAYVLVLCFNIYMLIRLGISDGGHDVMLIMNIIVLSLVLAIIFYRTLVRLYQENYKGQEAEHLRNVIESGEDYLKNVQAMDKQVRTVRHDMNNQLQVIYGLLSQERYEEAKDFLKQYSISLEKTKEYIHTDNPIFNTVINNKIEYAKSEDIIITTGLHKTLKPMHGNDLYTIMGNVLDNAIEAELKEEPCNREIEIRSVWNGNDMIITVENYISKSVLNDNKELHTSKQDKKSHGLGTQIIKKLVKKNNGTCDYHEEGNMFCCEIRW</sequence>
<evidence type="ECO:0000259" key="5">
    <source>
        <dbReference type="Pfam" id="PF14501"/>
    </source>
</evidence>
<evidence type="ECO:0000256" key="2">
    <source>
        <dbReference type="ARBA" id="ARBA00022679"/>
    </source>
</evidence>
<feature type="transmembrane region" description="Helical" evidence="4">
    <location>
        <begin position="72"/>
        <end position="91"/>
    </location>
</feature>
<dbReference type="EC" id="2.7.13.3" evidence="7"/>
<dbReference type="InterPro" id="IPR016120">
    <property type="entry name" value="Sig_transdc_His_kin_SpoOB"/>
</dbReference>
<organism evidence="7 8">
    <name type="scientific">Lachnospira eligens</name>
    <dbReference type="NCBI Taxonomy" id="39485"/>
    <lineage>
        <taxon>Bacteria</taxon>
        <taxon>Bacillati</taxon>
        <taxon>Bacillota</taxon>
        <taxon>Clostridia</taxon>
        <taxon>Lachnospirales</taxon>
        <taxon>Lachnospiraceae</taxon>
        <taxon>Lachnospira</taxon>
    </lineage>
</organism>
<dbReference type="PANTHER" id="PTHR40448:SF1">
    <property type="entry name" value="TWO-COMPONENT SENSOR HISTIDINE KINASE"/>
    <property type="match status" value="1"/>
</dbReference>
<proteinExistence type="predicted"/>
<dbReference type="Pfam" id="PF14501">
    <property type="entry name" value="HATPase_c_5"/>
    <property type="match status" value="1"/>
</dbReference>
<name>A0A174YWS1_9FIRM</name>
<feature type="domain" description="Sensor histidine kinase NatK-like C-terminal" evidence="5">
    <location>
        <begin position="272"/>
        <end position="372"/>
    </location>
</feature>
<evidence type="ECO:0000256" key="4">
    <source>
        <dbReference type="SAM" id="Phobius"/>
    </source>
</evidence>
<evidence type="ECO:0000256" key="3">
    <source>
        <dbReference type="ARBA" id="ARBA00022777"/>
    </source>
</evidence>
<dbReference type="InterPro" id="IPR036890">
    <property type="entry name" value="HATPase_C_sf"/>
</dbReference>
<dbReference type="GO" id="GO:0042802">
    <property type="term" value="F:identical protein binding"/>
    <property type="evidence" value="ECO:0007669"/>
    <property type="project" value="TreeGrafter"/>
</dbReference>
<protein>
    <submittedName>
        <fullName evidence="7">Sensor histidine kinase CitA</fullName>
        <ecNumber evidence="7">2.7.13.3</ecNumber>
    </submittedName>
</protein>
<keyword evidence="3 7" id="KW-0418">Kinase</keyword>
<feature type="transmembrane region" description="Helical" evidence="4">
    <location>
        <begin position="103"/>
        <end position="122"/>
    </location>
</feature>
<accession>A0A174YWS1</accession>
<evidence type="ECO:0000256" key="1">
    <source>
        <dbReference type="ARBA" id="ARBA00022553"/>
    </source>
</evidence>
<dbReference type="GO" id="GO:0000155">
    <property type="term" value="F:phosphorelay sensor kinase activity"/>
    <property type="evidence" value="ECO:0007669"/>
    <property type="project" value="InterPro"/>
</dbReference>
<dbReference type="Gene3D" id="1.10.287.130">
    <property type="match status" value="1"/>
</dbReference>
<dbReference type="AlphaFoldDB" id="A0A174YWS1"/>